<dbReference type="KEGG" id="mcos:GM418_10760"/>
<dbReference type="PANTHER" id="PTHR11010:SF38">
    <property type="entry name" value="LYSOSOMAL PRO-X CARBOXYPEPTIDASE"/>
    <property type="match status" value="1"/>
</dbReference>
<evidence type="ECO:0000313" key="6">
    <source>
        <dbReference type="Proteomes" id="UP000428260"/>
    </source>
</evidence>
<evidence type="ECO:0000256" key="4">
    <source>
        <dbReference type="SAM" id="SignalP"/>
    </source>
</evidence>
<dbReference type="GO" id="GO:0004177">
    <property type="term" value="F:aminopeptidase activity"/>
    <property type="evidence" value="ECO:0007669"/>
    <property type="project" value="UniProtKB-KW"/>
</dbReference>
<accession>A0A6I6JNU5</accession>
<dbReference type="Proteomes" id="UP000428260">
    <property type="component" value="Chromosome"/>
</dbReference>
<keyword evidence="1" id="KW-0645">Protease</keyword>
<keyword evidence="6" id="KW-1185">Reference proteome</keyword>
<feature type="chain" id="PRO_5026104277" evidence="4">
    <location>
        <begin position="20"/>
        <end position="434"/>
    </location>
</feature>
<dbReference type="SUPFAM" id="SSF53474">
    <property type="entry name" value="alpha/beta-Hydrolases"/>
    <property type="match status" value="1"/>
</dbReference>
<keyword evidence="5" id="KW-0031">Aminopeptidase</keyword>
<feature type="signal peptide" evidence="4">
    <location>
        <begin position="1"/>
        <end position="19"/>
    </location>
</feature>
<evidence type="ECO:0000256" key="3">
    <source>
        <dbReference type="ARBA" id="ARBA00022801"/>
    </source>
</evidence>
<evidence type="ECO:0000256" key="1">
    <source>
        <dbReference type="ARBA" id="ARBA00022670"/>
    </source>
</evidence>
<keyword evidence="3" id="KW-0378">Hydrolase</keyword>
<dbReference type="InterPro" id="IPR008761">
    <property type="entry name" value="Peptidase_S37"/>
</dbReference>
<dbReference type="InterPro" id="IPR029058">
    <property type="entry name" value="AB_hydrolase_fold"/>
</dbReference>
<dbReference type="EMBL" id="CP046401">
    <property type="protein sequence ID" value="QGY44121.1"/>
    <property type="molecule type" value="Genomic_DNA"/>
</dbReference>
<dbReference type="RefSeq" id="WP_158865924.1">
    <property type="nucleotide sequence ID" value="NZ_CP046401.1"/>
</dbReference>
<name>A0A6I6JNU5_9BACT</name>
<dbReference type="Pfam" id="PF05576">
    <property type="entry name" value="Peptidase_S37"/>
    <property type="match status" value="1"/>
</dbReference>
<evidence type="ECO:0000256" key="2">
    <source>
        <dbReference type="ARBA" id="ARBA00022729"/>
    </source>
</evidence>
<dbReference type="GO" id="GO:0008239">
    <property type="term" value="F:dipeptidyl-peptidase activity"/>
    <property type="evidence" value="ECO:0007669"/>
    <property type="project" value="TreeGrafter"/>
</dbReference>
<organism evidence="5 6">
    <name type="scientific">Maribellus comscasis</name>
    <dbReference type="NCBI Taxonomy" id="2681766"/>
    <lineage>
        <taxon>Bacteria</taxon>
        <taxon>Pseudomonadati</taxon>
        <taxon>Bacteroidota</taxon>
        <taxon>Bacteroidia</taxon>
        <taxon>Marinilabiliales</taxon>
        <taxon>Prolixibacteraceae</taxon>
        <taxon>Maribellus</taxon>
    </lineage>
</organism>
<dbReference type="GO" id="GO:0006508">
    <property type="term" value="P:proteolysis"/>
    <property type="evidence" value="ECO:0007669"/>
    <property type="project" value="UniProtKB-KW"/>
</dbReference>
<protein>
    <submittedName>
        <fullName evidence="5">Aminopeptidase</fullName>
    </submittedName>
</protein>
<evidence type="ECO:0000313" key="5">
    <source>
        <dbReference type="EMBL" id="QGY44121.1"/>
    </source>
</evidence>
<keyword evidence="2 4" id="KW-0732">Signal</keyword>
<sequence>MKTVQLFIFLFVFSVCVTAQTTELENFLNSQSSIQSVEKITGNSFFEETFKIMVKQALDHSDTSKGFFLQRVFIADKGKNTPVVLITEGYTANYAASPRYLNELSPMLNASQICVEHRYFGQSWPDSVNWNYLTVKNAAADHHCIVELFRKYYRNKWINTGISKGGQTAVYHRTYYPEDVDLTVAYVAPLNFAVEDKRHQKFLKTKPGTADQRKRIEDFQIAVLKARKEIVPKLVEYSKQKNFTYRIPINEVFDYWVLEFPFALWQYGRPPDNIPALDAKPRDFYDYMMNVSEPSYFSVEAMDGIKSFYVQAARELGYYAYDIKPLKRYLMIKSAKHYLEKIFLPSGLKIKYERKTALEVKKFIKTTDKNILFIYGQYDPWFASSFHIPQKENLLKVVNPGGSHSSRIQNLPEKQQKLVRNMLEKSLGFHIDIN</sequence>
<dbReference type="Gene3D" id="3.40.50.1820">
    <property type="entry name" value="alpha/beta hydrolase"/>
    <property type="match status" value="2"/>
</dbReference>
<dbReference type="AlphaFoldDB" id="A0A6I6JNU5"/>
<reference evidence="5 6" key="1">
    <citation type="submission" date="2019-11" db="EMBL/GenBank/DDBJ databases">
        <authorList>
            <person name="Zheng R.K."/>
            <person name="Sun C.M."/>
        </authorList>
    </citation>
    <scope>NUCLEOTIDE SEQUENCE [LARGE SCALE GENOMIC DNA]</scope>
    <source>
        <strain evidence="5 6">WC007</strain>
    </source>
</reference>
<gene>
    <name evidence="5" type="ORF">GM418_10760</name>
</gene>
<proteinExistence type="predicted"/>
<dbReference type="PANTHER" id="PTHR11010">
    <property type="entry name" value="PROTEASE S28 PRO-X CARBOXYPEPTIDASE-RELATED"/>
    <property type="match status" value="1"/>
</dbReference>